<keyword evidence="1" id="KW-1133">Transmembrane helix</keyword>
<evidence type="ECO:0000256" key="1">
    <source>
        <dbReference type="SAM" id="Phobius"/>
    </source>
</evidence>
<reference evidence="2" key="1">
    <citation type="submission" date="2021-01" db="EMBL/GenBank/DDBJ databases">
        <title>Whole genome shotgun sequence of Actinoplanes nipponensis NBRC 14063.</title>
        <authorList>
            <person name="Komaki H."/>
            <person name="Tamura T."/>
        </authorList>
    </citation>
    <scope>NUCLEOTIDE SEQUENCE</scope>
    <source>
        <strain evidence="2">NBRC 14063</strain>
    </source>
</reference>
<protein>
    <submittedName>
        <fullName evidence="2">Uncharacterized protein</fullName>
    </submittedName>
</protein>
<keyword evidence="3" id="KW-1185">Reference proteome</keyword>
<keyword evidence="1" id="KW-0472">Membrane</keyword>
<evidence type="ECO:0000313" key="3">
    <source>
        <dbReference type="Proteomes" id="UP000647172"/>
    </source>
</evidence>
<dbReference type="RefSeq" id="WP_203766823.1">
    <property type="nucleotide sequence ID" value="NZ_BAAAYJ010000061.1"/>
</dbReference>
<gene>
    <name evidence="2" type="ORF">Ani05nite_18480</name>
</gene>
<feature type="transmembrane region" description="Helical" evidence="1">
    <location>
        <begin position="62"/>
        <end position="81"/>
    </location>
</feature>
<dbReference type="EMBL" id="BOMQ01000024">
    <property type="protein sequence ID" value="GIE48314.1"/>
    <property type="molecule type" value="Genomic_DNA"/>
</dbReference>
<organism evidence="2 3">
    <name type="scientific">Actinoplanes nipponensis</name>
    <dbReference type="NCBI Taxonomy" id="135950"/>
    <lineage>
        <taxon>Bacteria</taxon>
        <taxon>Bacillati</taxon>
        <taxon>Actinomycetota</taxon>
        <taxon>Actinomycetes</taxon>
        <taxon>Micromonosporales</taxon>
        <taxon>Micromonosporaceae</taxon>
        <taxon>Actinoplanes</taxon>
    </lineage>
</organism>
<keyword evidence="1" id="KW-0812">Transmembrane</keyword>
<name>A0A919JC78_9ACTN</name>
<dbReference type="Proteomes" id="UP000647172">
    <property type="component" value="Unassembled WGS sequence"/>
</dbReference>
<feature type="transmembrane region" description="Helical" evidence="1">
    <location>
        <begin position="87"/>
        <end position="105"/>
    </location>
</feature>
<accession>A0A919JC78</accession>
<comment type="caution">
    <text evidence="2">The sequence shown here is derived from an EMBL/GenBank/DDBJ whole genome shotgun (WGS) entry which is preliminary data.</text>
</comment>
<evidence type="ECO:0000313" key="2">
    <source>
        <dbReference type="EMBL" id="GIE48314.1"/>
    </source>
</evidence>
<proteinExistence type="predicted"/>
<sequence>MGATRDRLLARQAELRVRHDALGGLGAEPPHDPALLAQVFAGTDELMTVVEELAAATARRRVVVALALLGVAAAGAVLVAFGVLPAYWLLAVLALLVTAVLLWLTTRAAPSRAGP</sequence>
<dbReference type="AlphaFoldDB" id="A0A919JC78"/>